<dbReference type="OrthoDB" id="2375581at2759"/>
<feature type="domain" description="Protein kinase" evidence="3">
    <location>
        <begin position="1723"/>
        <end position="2005"/>
    </location>
</feature>
<dbReference type="CDD" id="cd21037">
    <property type="entry name" value="MLKL_NTD"/>
    <property type="match status" value="2"/>
</dbReference>
<dbReference type="InterPro" id="IPR001245">
    <property type="entry name" value="Ser-Thr/Tyr_kinase_cat_dom"/>
</dbReference>
<evidence type="ECO:0000256" key="2">
    <source>
        <dbReference type="SAM" id="Coils"/>
    </source>
</evidence>
<keyword evidence="1" id="KW-0547">Nucleotide-binding</keyword>
<reference evidence="4 6" key="1">
    <citation type="submission" date="2017-11" db="EMBL/GenBank/DDBJ databases">
        <title>The genome of Rhizophagus clarus HR1 reveals common genetic basis of auxotrophy among arbuscular mycorrhizal fungi.</title>
        <authorList>
            <person name="Kobayashi Y."/>
        </authorList>
    </citation>
    <scope>NUCLEOTIDE SEQUENCE [LARGE SCALE GENOMIC DNA]</scope>
    <source>
        <strain evidence="4 6">HR1</strain>
    </source>
</reference>
<dbReference type="InterPro" id="IPR059179">
    <property type="entry name" value="MLKL-like_MCAfunc"/>
</dbReference>
<evidence type="ECO:0000256" key="1">
    <source>
        <dbReference type="PROSITE-ProRule" id="PRU10141"/>
    </source>
</evidence>
<dbReference type="Pfam" id="PF08238">
    <property type="entry name" value="Sel1"/>
    <property type="match status" value="2"/>
</dbReference>
<comment type="caution">
    <text evidence="4">The sequence shown here is derived from an EMBL/GenBank/DDBJ whole genome shotgun (WGS) entry which is preliminary data.</text>
</comment>
<dbReference type="Proteomes" id="UP000615446">
    <property type="component" value="Unassembled WGS sequence"/>
</dbReference>
<evidence type="ECO:0000313" key="6">
    <source>
        <dbReference type="Proteomes" id="UP000247702"/>
    </source>
</evidence>
<keyword evidence="1" id="KW-0067">ATP-binding</keyword>
<keyword evidence="6" id="KW-1185">Reference proteome</keyword>
<dbReference type="EMBL" id="BLAL01000285">
    <property type="protein sequence ID" value="GES99721.1"/>
    <property type="molecule type" value="Genomic_DNA"/>
</dbReference>
<dbReference type="InterPro" id="IPR011990">
    <property type="entry name" value="TPR-like_helical_dom_sf"/>
</dbReference>
<dbReference type="InterPro" id="IPR000719">
    <property type="entry name" value="Prot_kinase_dom"/>
</dbReference>
<evidence type="ECO:0000313" key="4">
    <source>
        <dbReference type="EMBL" id="GBC04282.1"/>
    </source>
</evidence>
<dbReference type="InterPro" id="IPR036537">
    <property type="entry name" value="Adaptor_Cbl_N_dom_sf"/>
</dbReference>
<dbReference type="PRINTS" id="PR00109">
    <property type="entry name" value="TYRKINASE"/>
</dbReference>
<feature type="coiled-coil region" evidence="2">
    <location>
        <begin position="469"/>
        <end position="500"/>
    </location>
</feature>
<dbReference type="GO" id="GO:0007166">
    <property type="term" value="P:cell surface receptor signaling pathway"/>
    <property type="evidence" value="ECO:0007669"/>
    <property type="project" value="InterPro"/>
</dbReference>
<evidence type="ECO:0000313" key="5">
    <source>
        <dbReference type="EMBL" id="GES99721.1"/>
    </source>
</evidence>
<dbReference type="InterPro" id="IPR006597">
    <property type="entry name" value="Sel1-like"/>
</dbReference>
<keyword evidence="5" id="KW-0418">Kinase</keyword>
<feature type="domain" description="Protein kinase" evidence="3">
    <location>
        <begin position="2222"/>
        <end position="2540"/>
    </location>
</feature>
<dbReference type="Gene3D" id="1.20.930.20">
    <property type="entry name" value="Adaptor protein Cbl, N-terminal domain"/>
    <property type="match status" value="2"/>
</dbReference>
<dbReference type="Proteomes" id="UP000247702">
    <property type="component" value="Unassembled WGS sequence"/>
</dbReference>
<organism evidence="4 6">
    <name type="scientific">Rhizophagus clarus</name>
    <dbReference type="NCBI Taxonomy" id="94130"/>
    <lineage>
        <taxon>Eukaryota</taxon>
        <taxon>Fungi</taxon>
        <taxon>Fungi incertae sedis</taxon>
        <taxon>Mucoromycota</taxon>
        <taxon>Glomeromycotina</taxon>
        <taxon>Glomeromycetes</taxon>
        <taxon>Glomerales</taxon>
        <taxon>Glomeraceae</taxon>
        <taxon>Rhizophagus</taxon>
    </lineage>
</organism>
<dbReference type="SUPFAM" id="SSF56112">
    <property type="entry name" value="Protein kinase-like (PK-like)"/>
    <property type="match status" value="4"/>
</dbReference>
<dbReference type="Pfam" id="PF07714">
    <property type="entry name" value="PK_Tyr_Ser-Thr"/>
    <property type="match status" value="4"/>
</dbReference>
<keyword evidence="2" id="KW-0175">Coiled coil</keyword>
<dbReference type="EMBL" id="BEXD01003937">
    <property type="protein sequence ID" value="GBC04282.1"/>
    <property type="molecule type" value="Genomic_DNA"/>
</dbReference>
<reference evidence="5" key="2">
    <citation type="submission" date="2019-10" db="EMBL/GenBank/DDBJ databases">
        <title>Conservation and host-specific expression of non-tandemly repeated heterogenous ribosome RNA gene in arbuscular mycorrhizal fungi.</title>
        <authorList>
            <person name="Maeda T."/>
            <person name="Kobayashi Y."/>
            <person name="Nakagawa T."/>
            <person name="Ezawa T."/>
            <person name="Yamaguchi K."/>
            <person name="Bino T."/>
            <person name="Nishimoto Y."/>
            <person name="Shigenobu S."/>
            <person name="Kawaguchi M."/>
        </authorList>
    </citation>
    <scope>NUCLEOTIDE SEQUENCE</scope>
    <source>
        <strain evidence="5">HR1</strain>
    </source>
</reference>
<name>A0A2Z6S6J4_9GLOM</name>
<dbReference type="InterPro" id="IPR051681">
    <property type="entry name" value="Ser/Thr_Kinases-Pseudokinases"/>
</dbReference>
<protein>
    <submittedName>
        <fullName evidence="5">Kinase-like domain-containing protein</fullName>
    </submittedName>
</protein>
<feature type="binding site" evidence="1">
    <location>
        <position position="544"/>
    </location>
    <ligand>
        <name>ATP</name>
        <dbReference type="ChEBI" id="CHEBI:30616"/>
    </ligand>
</feature>
<dbReference type="SMART" id="SM00219">
    <property type="entry name" value="TyrKc"/>
    <property type="match status" value="4"/>
</dbReference>
<dbReference type="GO" id="GO:0004674">
    <property type="term" value="F:protein serine/threonine kinase activity"/>
    <property type="evidence" value="ECO:0007669"/>
    <property type="project" value="TreeGrafter"/>
</dbReference>
<dbReference type="SUPFAM" id="SSF81901">
    <property type="entry name" value="HCP-like"/>
    <property type="match status" value="1"/>
</dbReference>
<dbReference type="InterPro" id="IPR011009">
    <property type="entry name" value="Kinase-like_dom_sf"/>
</dbReference>
<feature type="domain" description="Protein kinase" evidence="3">
    <location>
        <begin position="112"/>
        <end position="379"/>
    </location>
</feature>
<evidence type="ECO:0000259" key="3">
    <source>
        <dbReference type="PROSITE" id="PS50011"/>
    </source>
</evidence>
<dbReference type="GO" id="GO:0005524">
    <property type="term" value="F:ATP binding"/>
    <property type="evidence" value="ECO:0007669"/>
    <property type="project" value="UniProtKB-UniRule"/>
</dbReference>
<dbReference type="Gene3D" id="1.10.510.10">
    <property type="entry name" value="Transferase(Phosphotransferase) domain 1"/>
    <property type="match status" value="4"/>
</dbReference>
<dbReference type="PANTHER" id="PTHR44329">
    <property type="entry name" value="SERINE/THREONINE-PROTEIN KINASE TNNI3K-RELATED"/>
    <property type="match status" value="1"/>
</dbReference>
<proteinExistence type="predicted"/>
<dbReference type="InterPro" id="IPR020635">
    <property type="entry name" value="Tyr_kinase_cat_dom"/>
</dbReference>
<accession>A0A2Z6S6J4</accession>
<dbReference type="PROSITE" id="PS50011">
    <property type="entry name" value="PROTEIN_KINASE_DOM"/>
    <property type="match status" value="4"/>
</dbReference>
<keyword evidence="5" id="KW-0808">Transferase</keyword>
<gene>
    <name evidence="5" type="ORF">RCL2_002620300</name>
    <name evidence="4" type="ORF">RclHR1_00560009</name>
</gene>
<dbReference type="PROSITE" id="PS00109">
    <property type="entry name" value="PROTEIN_KINASE_TYR"/>
    <property type="match status" value="2"/>
</dbReference>
<sequence>MELIQKFEKWKECDDGFQAFITISSVELEDVVKKAVNIGDLKKRREVYGVCSECNEPGTGSGWCKTCNAKIFEKNFKYWTSGNKDIDELIQISQLNAVHYTKCLEWIPYEKFRDVKYITNGGFSKIFSATWDEGYIIYWDIENHNWKRNPVQVILKNLNNSSENINFLNEVNSHLQIYFSNIIQCYGITQEPVTKNYVLVLKYCKYQSMRNFLNRSENHINCGLKIEHLLHISRGLLCIHNAEKVHRDLHSGNILIDGDISYIGDFGLCQSINYEEQERVYGVLPYVAPEVLREYKYTKAADIYSFGIIMNELISEEAPYNDVPRDQLHLTVDICKGLRPKISEDTPKFLADLIIRCWDAEATNRPTAKELYQILDVWNKEKSKTLSEICLQITNYEKVKRIKSIQTYSQPIYTSKNLKRDDFLKLSKRINSTDTSSLQLSLDAISANPISEELDCYIVGDPNKGTYDNSEVNNKLEDNNTELQSQDQKLSRQIDKFEKSIENEEIPYYDFKDFNNISTIGSGKFASVSSVGLRNTQLKFAIKKFIFLNEVTNEVINEINLTKKVLFHPNIIRFYGITKSHDEATSEMNYWFIYEYAEGGTLRNYLKENFPSLNWQDKYRLALQLSSAIECLHENEIVHNDLHSNSILIQQNSIKLADFGLSKRIKSVNQIALTFDTIPYDDPKGGKKLQDINSSEKNKQILKEKGDIYSVGVLLWELSSGKKPFTDKEYNAILVEEITNGLRESKVEGTPEEYYNLYTRCWDDVPDRRPRIQEVVTALKAMISSLDSEQVKYLSSKLQIIHQFKLNHGLFLDEYSIRPSERAVFFEDGDLDISLYEGQPLVYTFINDRNSQISLLNFKSDNHSIEGLRSSDICINFPVAEITYSADLIANLIDDELYGHLYAGKILVGGKLFIDDFKSATSTQIDSFKFLLTWMYDSAKFSKENPFINLSDLSFFPKIRTLDGDDLNTCAKLTNWMNNLYQNDVVDIISYNNLVPISQLKSNTISLLVDEKQPGITNFKERLSFHDWIGDSIHAKLKKCINEKHLIYGMIINKYFELELSKKVAINFTNIPNINLSDKSFLKIVNPTTSLEDFLVFNNIFSTKGGKNIRFFPFTKMTAEVKNCNGYAHFLVKFEKYKISFDHNKIVPSRGLKQAIENALENMRPFTRLQNVFDEFGHFFPLDVVLGKSLKNILSNSSSYTSEEINLKSTPFKTLNSYLDRLNLSYLLTTKGDVIEKSDLYNWIQNTDDGLEIIEFNNVISLYDILEVEQKRKIDIVLNGQNDLKIIMTGIEELKNLDVNNTEHYKRINIKPSLENENYEVFGSVISKNNLRLEDILITFELYDCNGFSAIIKALNNDTHIDITECYILWIIVGIPSKLSVFSPRNRDLQVYCIKKPITLQVNNSYYPIKTSCQLGDKIFVNVYCSTANYEPINIKIDIDRWSEDCIYFKIVKSNYNGSNFDNSSDSNVISESHNQHDDDTDYSTNIEITICILPSQYENLSIDNRESEKYSLDLIGYSLPENIKVVPFANFLPLISEIGNSFNEIVKLAQAAEHNIRTCAVLLQRVYAAVLAVLDQRNREEFFNNKNYLNLQNLANVISKIKKFISDISQMKSLIKYIQAKSIEKTFEELCKEYDSCVNALSFSINIKTVDELGQLKVDQDGLVKYLEGMNAGAKKNDVDKTDVKDVGDDVKEIKALIANLSKDFSSTVVKVNAMNNTMEKFMNEPSLNQSKIDNIFRTCTLKLADYEQDNNVKPRRNLTKWVSIRNKGEELAFKSISDKEDQRIIQNQVTILKELHGCNNIIKFYGLASDDNKQYLVTEWAEYGNLREFYVKYKDRFNLRLKLQMSIDIARGLNFLRSVEILHRDIRAENVIITLNETAKLASFKLSRSLNAVTLKQDQNLERARYCAPELLERNSNIKYDYKCEVYSFGILLWEIAEEKIPYKNYKDIIEIVNLVSEKYRESFSENSQMPEKFKNLALNAVNHDPESRPKITEMLKVLDICFEEYNSKALQNQKLSIKIEDNEPKSKLSNVLNAESVTAPALIPFVKFLPIISEIGLILDEIVTIVEVAEHNKRTCKLLRDRGYAAESAVRDLKFNREGRKEFFNKNNYLCLQNLSNIMKQIKKFILEISQMRTLAKYIKSKDIEKTFKELSDEFDSCVSLLSSSINIKNTDELEQIREDQKELAEYLEEMNAGIKDDVSNVHVDVKKIGDEVQEIKALIADMSISKDFSTTVVKVSAMNNSMEKLIQNQTKIDDFFRSCSLNLSDYKADDNERPRSKDKSVTKWYNTKIECEEVAFKIISGKYDQIMVQNHITILKELHDWQNILKFYGIINYEGKWHLVTEWAEYGNLREFYTMYKEKFDLKSKLRISLDIARGLNFLRAVDIVHHDIRAENILITLNETAKLANFNFSRHAYAATSNLRQNLDRVRYCAPELLIRTSGTKYDQRCEVYSFGILLWEIAEERTPYEGNDDIMDITERVRNKKYREPFSEDSKMPPKFIRLVEEAVHDDPYERPKITKMFEVLRDCVKVNLKKPSLLQDLSSSNSKHSTSKFIPKRAFSIDQDSSYSIPTNLPDFESFNYMTLTKAAKQHKLFKGGKPVGDTKTAYKCFEAYANLGVKNRANRNQIIAKYYKAYYISKGLAPTNPPDKDIIVAELFKEVADDEANEFPEAKVRYGDCLYNGKGVEQNFSEALKYFEKAAEDGLKVAMYNAGNLYYKGIGCTKDIEKAKYYMKLAVYNDYEPAIKFCEKHNL</sequence>
<feature type="domain" description="Protein kinase" evidence="3">
    <location>
        <begin position="514"/>
        <end position="783"/>
    </location>
</feature>
<dbReference type="InterPro" id="IPR008266">
    <property type="entry name" value="Tyr_kinase_AS"/>
</dbReference>
<dbReference type="SMART" id="SM00671">
    <property type="entry name" value="SEL1"/>
    <property type="match status" value="2"/>
</dbReference>
<dbReference type="InterPro" id="IPR017441">
    <property type="entry name" value="Protein_kinase_ATP_BS"/>
</dbReference>
<dbReference type="Gene3D" id="1.25.40.10">
    <property type="entry name" value="Tetratricopeptide repeat domain"/>
    <property type="match status" value="1"/>
</dbReference>
<dbReference type="PROSITE" id="PS00107">
    <property type="entry name" value="PROTEIN_KINASE_ATP"/>
    <property type="match status" value="1"/>
</dbReference>
<dbReference type="GO" id="GO:0004713">
    <property type="term" value="F:protein tyrosine kinase activity"/>
    <property type="evidence" value="ECO:0007669"/>
    <property type="project" value="InterPro"/>
</dbReference>